<evidence type="ECO:0000256" key="1">
    <source>
        <dbReference type="SAM" id="MobiDB-lite"/>
    </source>
</evidence>
<dbReference type="PANTHER" id="PTHR14379">
    <property type="entry name" value="LIMKAIN B LKAP"/>
    <property type="match status" value="1"/>
</dbReference>
<name>A0ABQ8E9B8_BRANA</name>
<dbReference type="EMBL" id="JAGKQM010000002">
    <property type="protein sequence ID" value="KAH0938229.1"/>
    <property type="molecule type" value="Genomic_DNA"/>
</dbReference>
<dbReference type="PANTHER" id="PTHR14379:SF63">
    <property type="entry name" value="ENDONUCLEASE OR GLYCOSYL HYDROLASE"/>
    <property type="match status" value="1"/>
</dbReference>
<proteinExistence type="predicted"/>
<dbReference type="CDD" id="cd10910">
    <property type="entry name" value="PIN_limkain_b1_N_like"/>
    <property type="match status" value="2"/>
</dbReference>
<sequence length="523" mass="59275">MGPCHYNHQLEPKSILILLVGGRLEDERGKVVGSQLGKMNKNKNMAREQHEEENALVIWNISNCPIPVGHDPLQVVPRIQTALEKLRRDRPYGPLSITAISDNLTEIPGEDVMRKLSSSGISLKHADRVHTDLYQWSRRNPPPATIMVITGHEELEHLASTFSGLEVKGYRILPTYPQSNPAPPSLPKLCFWETLLSDADNKLETTSRLIFSYRLDRGTGESPWSCSVCHFDAPSFEDFTKHLKRKMNKNKNMAREQHEEENALVIWNISNCPIPVGHDPLQVVPRIQTALEKLRRDRPYGPLSITAISDNLTEIPGEDVMRKLSSSGISLKHADRVHTDLYQWSRRNPPPATIMVITGHEELEHLASTFSGLEVKGYRILPTYPQSNPAPPSLPKLCFWETLLSDADNKLVTTSRLIFHGTGGYPWSCSVCYFDAPILEDFTNHLKSETHAYFEWDRFASKNKIDRTNPANMQLGRSEEWDLLAKPDMMRRAEVLKLRGAFAPPRSRPVDANSFKEPFKSGE</sequence>
<reference evidence="2 3" key="1">
    <citation type="submission" date="2021-05" db="EMBL/GenBank/DDBJ databases">
        <title>Genome Assembly of Synthetic Allotetraploid Brassica napus Reveals Homoeologous Exchanges between Subgenomes.</title>
        <authorList>
            <person name="Davis J.T."/>
        </authorList>
    </citation>
    <scope>NUCLEOTIDE SEQUENCE [LARGE SCALE GENOMIC DNA]</scope>
    <source>
        <strain evidence="3">cv. Da-Ae</strain>
        <tissue evidence="2">Seedling</tissue>
    </source>
</reference>
<protein>
    <recommendedName>
        <fullName evidence="4">NYN domain-containing protein</fullName>
    </recommendedName>
</protein>
<dbReference type="InterPro" id="IPR024768">
    <property type="entry name" value="Marf1"/>
</dbReference>
<organism evidence="2 3">
    <name type="scientific">Brassica napus</name>
    <name type="common">Rape</name>
    <dbReference type="NCBI Taxonomy" id="3708"/>
    <lineage>
        <taxon>Eukaryota</taxon>
        <taxon>Viridiplantae</taxon>
        <taxon>Streptophyta</taxon>
        <taxon>Embryophyta</taxon>
        <taxon>Tracheophyta</taxon>
        <taxon>Spermatophyta</taxon>
        <taxon>Magnoliopsida</taxon>
        <taxon>eudicotyledons</taxon>
        <taxon>Gunneridae</taxon>
        <taxon>Pentapetalae</taxon>
        <taxon>rosids</taxon>
        <taxon>malvids</taxon>
        <taxon>Brassicales</taxon>
        <taxon>Brassicaceae</taxon>
        <taxon>Brassiceae</taxon>
        <taxon>Brassica</taxon>
    </lineage>
</organism>
<gene>
    <name evidence="2" type="ORF">HID58_005690</name>
</gene>
<keyword evidence="3" id="KW-1185">Reference proteome</keyword>
<feature type="region of interest" description="Disordered" evidence="1">
    <location>
        <begin position="504"/>
        <end position="523"/>
    </location>
</feature>
<evidence type="ECO:0008006" key="4">
    <source>
        <dbReference type="Google" id="ProtNLM"/>
    </source>
</evidence>
<evidence type="ECO:0000313" key="2">
    <source>
        <dbReference type="EMBL" id="KAH0938229.1"/>
    </source>
</evidence>
<comment type="caution">
    <text evidence="2">The sequence shown here is derived from an EMBL/GenBank/DDBJ whole genome shotgun (WGS) entry which is preliminary data.</text>
</comment>
<evidence type="ECO:0000313" key="3">
    <source>
        <dbReference type="Proteomes" id="UP000824890"/>
    </source>
</evidence>
<accession>A0ABQ8E9B8</accession>
<dbReference type="Proteomes" id="UP000824890">
    <property type="component" value="Unassembled WGS sequence"/>
</dbReference>